<dbReference type="Proteomes" id="UP001222027">
    <property type="component" value="Unassembled WGS sequence"/>
</dbReference>
<dbReference type="PROSITE" id="PS50011">
    <property type="entry name" value="PROTEIN_KINASE_DOM"/>
    <property type="match status" value="1"/>
</dbReference>
<dbReference type="PANTHER" id="PTHR47974">
    <property type="entry name" value="OS07G0415500 PROTEIN"/>
    <property type="match status" value="1"/>
</dbReference>
<keyword evidence="3" id="KW-0732">Signal</keyword>
<proteinExistence type="predicted"/>
<dbReference type="GO" id="GO:0004672">
    <property type="term" value="F:protein kinase activity"/>
    <property type="evidence" value="ECO:0007669"/>
    <property type="project" value="InterPro"/>
</dbReference>
<keyword evidence="8" id="KW-1185">Reference proteome</keyword>
<dbReference type="SUPFAM" id="SSF56112">
    <property type="entry name" value="Protein kinase-like (PK-like)"/>
    <property type="match status" value="1"/>
</dbReference>
<evidence type="ECO:0000256" key="1">
    <source>
        <dbReference type="ARBA" id="ARBA00004167"/>
    </source>
</evidence>
<sequence length="159" mass="17672">MAKLLGREFSQVVTTVRGTIGYLAPEWITGSAITPKADVYSFGLMLHEIVSGRRNTDTCEEWNRFYFPLWAAIKLQEGDSLCLLDPRLKGKAAEEELSRVCRIAGWCIQDLECSRPSMGEVVQQLEGVLDVSMPPIPALLKKLVDDELAGGTYYTTTTI</sequence>
<keyword evidence="5" id="KW-0472">Membrane</keyword>
<organism evidence="7 8">
    <name type="scientific">Ensete ventricosum</name>
    <name type="common">Abyssinian banana</name>
    <name type="synonym">Musa ensete</name>
    <dbReference type="NCBI Taxonomy" id="4639"/>
    <lineage>
        <taxon>Eukaryota</taxon>
        <taxon>Viridiplantae</taxon>
        <taxon>Streptophyta</taxon>
        <taxon>Embryophyta</taxon>
        <taxon>Tracheophyta</taxon>
        <taxon>Spermatophyta</taxon>
        <taxon>Magnoliopsida</taxon>
        <taxon>Liliopsida</taxon>
        <taxon>Zingiberales</taxon>
        <taxon>Musaceae</taxon>
        <taxon>Ensete</taxon>
    </lineage>
</organism>
<evidence type="ECO:0000256" key="4">
    <source>
        <dbReference type="ARBA" id="ARBA00022989"/>
    </source>
</evidence>
<dbReference type="PANTHER" id="PTHR47974:SF19">
    <property type="entry name" value="RECEPTOR-LIKE SERINE_THREONINE-PROTEIN KINASE"/>
    <property type="match status" value="1"/>
</dbReference>
<evidence type="ECO:0000259" key="6">
    <source>
        <dbReference type="PROSITE" id="PS50011"/>
    </source>
</evidence>
<comment type="caution">
    <text evidence="7">The sequence shown here is derived from an EMBL/GenBank/DDBJ whole genome shotgun (WGS) entry which is preliminary data.</text>
</comment>
<evidence type="ECO:0000256" key="2">
    <source>
        <dbReference type="ARBA" id="ARBA00022692"/>
    </source>
</evidence>
<evidence type="ECO:0000256" key="3">
    <source>
        <dbReference type="ARBA" id="ARBA00022729"/>
    </source>
</evidence>
<name>A0AAV8PR79_ENSVE</name>
<gene>
    <name evidence="7" type="ORF">OPV22_009026</name>
</gene>
<keyword evidence="2" id="KW-0812">Transmembrane</keyword>
<evidence type="ECO:0000313" key="7">
    <source>
        <dbReference type="EMBL" id="KAJ8498474.1"/>
    </source>
</evidence>
<feature type="domain" description="Protein kinase" evidence="6">
    <location>
        <begin position="1"/>
        <end position="129"/>
    </location>
</feature>
<dbReference type="AlphaFoldDB" id="A0AAV8PR79"/>
<accession>A0AAV8PR79</accession>
<reference evidence="7 8" key="1">
    <citation type="submission" date="2022-12" db="EMBL/GenBank/DDBJ databases">
        <title>Chromosome-scale assembly of the Ensete ventricosum genome.</title>
        <authorList>
            <person name="Dussert Y."/>
            <person name="Stocks J."/>
            <person name="Wendawek A."/>
            <person name="Woldeyes F."/>
            <person name="Nichols R.A."/>
            <person name="Borrell J.S."/>
        </authorList>
    </citation>
    <scope>NUCLEOTIDE SEQUENCE [LARGE SCALE GENOMIC DNA]</scope>
    <source>
        <strain evidence="8">cv. Maze</strain>
        <tissue evidence="7">Seeds</tissue>
    </source>
</reference>
<dbReference type="InterPro" id="IPR000719">
    <property type="entry name" value="Prot_kinase_dom"/>
</dbReference>
<protein>
    <recommendedName>
        <fullName evidence="6">Protein kinase domain-containing protein</fullName>
    </recommendedName>
</protein>
<dbReference type="Gene3D" id="1.10.510.10">
    <property type="entry name" value="Transferase(Phosphotransferase) domain 1"/>
    <property type="match status" value="1"/>
</dbReference>
<evidence type="ECO:0000313" key="8">
    <source>
        <dbReference type="Proteomes" id="UP001222027"/>
    </source>
</evidence>
<dbReference type="EMBL" id="JAQQAF010000003">
    <property type="protein sequence ID" value="KAJ8498474.1"/>
    <property type="molecule type" value="Genomic_DNA"/>
</dbReference>
<evidence type="ECO:0000256" key="5">
    <source>
        <dbReference type="ARBA" id="ARBA00023136"/>
    </source>
</evidence>
<dbReference type="GO" id="GO:0005524">
    <property type="term" value="F:ATP binding"/>
    <property type="evidence" value="ECO:0007669"/>
    <property type="project" value="InterPro"/>
</dbReference>
<keyword evidence="4" id="KW-1133">Transmembrane helix</keyword>
<dbReference type="GO" id="GO:0016020">
    <property type="term" value="C:membrane"/>
    <property type="evidence" value="ECO:0007669"/>
    <property type="project" value="UniProtKB-SubCell"/>
</dbReference>
<dbReference type="Pfam" id="PF00069">
    <property type="entry name" value="Pkinase"/>
    <property type="match status" value="1"/>
</dbReference>
<comment type="subcellular location">
    <subcellularLocation>
        <location evidence="1">Membrane</location>
        <topology evidence="1">Single-pass membrane protein</topology>
    </subcellularLocation>
</comment>
<dbReference type="InterPro" id="IPR011009">
    <property type="entry name" value="Kinase-like_dom_sf"/>
</dbReference>